<protein>
    <recommendedName>
        <fullName evidence="3">Alpha/beta hydrolase fold-3 domain-containing protein</fullName>
    </recommendedName>
</protein>
<evidence type="ECO:0008006" key="3">
    <source>
        <dbReference type="Google" id="ProtNLM"/>
    </source>
</evidence>
<reference evidence="1 2" key="1">
    <citation type="submission" date="2018-08" db="EMBL/GenBank/DDBJ databases">
        <title>Recombination of ecologically and evolutionarily significant loci maintains genetic cohesion in the Pseudomonas syringae species complex.</title>
        <authorList>
            <person name="Dillon M."/>
            <person name="Thakur S."/>
            <person name="Almeida R.N.D."/>
            <person name="Weir B.S."/>
            <person name="Guttman D.S."/>
        </authorList>
    </citation>
    <scope>NUCLEOTIDE SEQUENCE [LARGE SCALE GENOMIC DNA]</scope>
    <source>
        <strain evidence="1 2">ICMP 14479</strain>
    </source>
</reference>
<dbReference type="Gene3D" id="3.40.50.1820">
    <property type="entry name" value="alpha/beta hydrolase"/>
    <property type="match status" value="1"/>
</dbReference>
<comment type="caution">
    <text evidence="1">The sequence shown here is derived from an EMBL/GenBank/DDBJ whole genome shotgun (WGS) entry which is preliminary data.</text>
</comment>
<dbReference type="EMBL" id="RBUA01000975">
    <property type="protein sequence ID" value="RMU52303.1"/>
    <property type="molecule type" value="Genomic_DNA"/>
</dbReference>
<dbReference type="Proteomes" id="UP000280395">
    <property type="component" value="Unassembled WGS sequence"/>
</dbReference>
<evidence type="ECO:0000313" key="1">
    <source>
        <dbReference type="EMBL" id="RMU52303.1"/>
    </source>
</evidence>
<evidence type="ECO:0000313" key="2">
    <source>
        <dbReference type="Proteomes" id="UP000280395"/>
    </source>
</evidence>
<organism evidence="1 2">
    <name type="scientific">Pseudomonas syringae pv. avii</name>
    <dbReference type="NCBI Taxonomy" id="663959"/>
    <lineage>
        <taxon>Bacteria</taxon>
        <taxon>Pseudomonadati</taxon>
        <taxon>Pseudomonadota</taxon>
        <taxon>Gammaproteobacteria</taxon>
        <taxon>Pseudomonadales</taxon>
        <taxon>Pseudomonadaceae</taxon>
        <taxon>Pseudomonas</taxon>
        <taxon>Pseudomonas syringae</taxon>
    </lineage>
</organism>
<sequence length="65" mass="7627">MFVGELDPLLDDTLEMAERWKNSADVEMHLLPESPHGFIRFPTALARKVLARSHEWINQRIERVL</sequence>
<proteinExistence type="predicted"/>
<dbReference type="AlphaFoldDB" id="A0A3M5V3X2"/>
<accession>A0A3M5V3X2</accession>
<dbReference type="SUPFAM" id="SSF53474">
    <property type="entry name" value="alpha/beta-Hydrolases"/>
    <property type="match status" value="1"/>
</dbReference>
<gene>
    <name evidence="1" type="ORF">ALP29_200758</name>
</gene>
<dbReference type="InterPro" id="IPR029058">
    <property type="entry name" value="AB_hydrolase_fold"/>
</dbReference>
<name>A0A3M5V3X2_PSESX</name>